<gene>
    <name evidence="1" type="ORF">BDK92_7087</name>
</gene>
<dbReference type="Proteomes" id="UP000277671">
    <property type="component" value="Unassembled WGS sequence"/>
</dbReference>
<protein>
    <submittedName>
        <fullName evidence="1">Uncharacterized protein</fullName>
    </submittedName>
</protein>
<dbReference type="AlphaFoldDB" id="A0A495JVS8"/>
<dbReference type="RefSeq" id="WP_170208800.1">
    <property type="nucleotide sequence ID" value="NZ_RBKT01000001.1"/>
</dbReference>
<organism evidence="1 2">
    <name type="scientific">Micromonospora pisi</name>
    <dbReference type="NCBI Taxonomy" id="589240"/>
    <lineage>
        <taxon>Bacteria</taxon>
        <taxon>Bacillati</taxon>
        <taxon>Actinomycetota</taxon>
        <taxon>Actinomycetes</taxon>
        <taxon>Micromonosporales</taxon>
        <taxon>Micromonosporaceae</taxon>
        <taxon>Micromonospora</taxon>
    </lineage>
</organism>
<keyword evidence="2" id="KW-1185">Reference proteome</keyword>
<reference evidence="1 2" key="1">
    <citation type="submission" date="2018-10" db="EMBL/GenBank/DDBJ databases">
        <title>Sequencing the genomes of 1000 actinobacteria strains.</title>
        <authorList>
            <person name="Klenk H.-P."/>
        </authorList>
    </citation>
    <scope>NUCLEOTIDE SEQUENCE [LARGE SCALE GENOMIC DNA]</scope>
    <source>
        <strain evidence="1 2">DSM 45175</strain>
    </source>
</reference>
<evidence type="ECO:0000313" key="2">
    <source>
        <dbReference type="Proteomes" id="UP000277671"/>
    </source>
</evidence>
<comment type="caution">
    <text evidence="1">The sequence shown here is derived from an EMBL/GenBank/DDBJ whole genome shotgun (WGS) entry which is preliminary data.</text>
</comment>
<proteinExistence type="predicted"/>
<dbReference type="EMBL" id="RBKT01000001">
    <property type="protein sequence ID" value="RKR92645.1"/>
    <property type="molecule type" value="Genomic_DNA"/>
</dbReference>
<name>A0A495JVS8_9ACTN</name>
<accession>A0A495JVS8</accession>
<sequence>MTVQAFPPINLADLSVPELDVLADWHRDSLTLIEAVRERQAVPVDPTKHEDEG</sequence>
<evidence type="ECO:0000313" key="1">
    <source>
        <dbReference type="EMBL" id="RKR92645.1"/>
    </source>
</evidence>